<dbReference type="PANTHER" id="PTHR47691:SF3">
    <property type="entry name" value="HTH-TYPE TRANSCRIPTIONAL REGULATOR RV0890C-RELATED"/>
    <property type="match status" value="1"/>
</dbReference>
<dbReference type="KEGG" id="stac:ABII15_26095"/>
<protein>
    <submittedName>
        <fullName evidence="2">Tetratricopeptide repeat protein</fullName>
    </submittedName>
</protein>
<organism evidence="2">
    <name type="scientific">Streptomyces tabacisoli</name>
    <dbReference type="NCBI Taxonomy" id="3156398"/>
    <lineage>
        <taxon>Bacteria</taxon>
        <taxon>Bacillati</taxon>
        <taxon>Actinomycetota</taxon>
        <taxon>Actinomycetes</taxon>
        <taxon>Kitasatosporales</taxon>
        <taxon>Streptomycetaceae</taxon>
        <taxon>Streptomyces</taxon>
    </lineage>
</organism>
<reference evidence="2" key="1">
    <citation type="submission" date="2024-06" db="EMBL/GenBank/DDBJ databases">
        <title>Streptomyces sp. strain HUAS MG91 genome sequences.</title>
        <authorList>
            <person name="Mo P."/>
        </authorList>
    </citation>
    <scope>NUCLEOTIDE SEQUENCE</scope>
    <source>
        <strain evidence="2">HUAS MG91</strain>
    </source>
</reference>
<dbReference type="Pfam" id="PF13424">
    <property type="entry name" value="TPR_12"/>
    <property type="match status" value="2"/>
</dbReference>
<dbReference type="EMBL" id="CP159534">
    <property type="protein sequence ID" value="XCJ73219.1"/>
    <property type="molecule type" value="Genomic_DNA"/>
</dbReference>
<dbReference type="AlphaFoldDB" id="A0AAU8IYL9"/>
<evidence type="ECO:0000256" key="1">
    <source>
        <dbReference type="SAM" id="MobiDB-lite"/>
    </source>
</evidence>
<dbReference type="Gene3D" id="3.40.50.300">
    <property type="entry name" value="P-loop containing nucleotide triphosphate hydrolases"/>
    <property type="match status" value="1"/>
</dbReference>
<dbReference type="InterPro" id="IPR027417">
    <property type="entry name" value="P-loop_NTPase"/>
</dbReference>
<dbReference type="PRINTS" id="PR00364">
    <property type="entry name" value="DISEASERSIST"/>
</dbReference>
<dbReference type="RefSeq" id="WP_353944712.1">
    <property type="nucleotide sequence ID" value="NZ_CP159534.1"/>
</dbReference>
<dbReference type="SUPFAM" id="SSF48452">
    <property type="entry name" value="TPR-like"/>
    <property type="match status" value="1"/>
</dbReference>
<name>A0AAU8IYL9_9ACTN</name>
<accession>A0AAU8IYL9</accession>
<feature type="region of interest" description="Disordered" evidence="1">
    <location>
        <begin position="1"/>
        <end position="43"/>
    </location>
</feature>
<dbReference type="GO" id="GO:0043531">
    <property type="term" value="F:ADP binding"/>
    <property type="evidence" value="ECO:0007669"/>
    <property type="project" value="InterPro"/>
</dbReference>
<gene>
    <name evidence="2" type="ORF">ABII15_26095</name>
</gene>
<dbReference type="SMART" id="SM00028">
    <property type="entry name" value="TPR"/>
    <property type="match status" value="5"/>
</dbReference>
<dbReference type="PANTHER" id="PTHR47691">
    <property type="entry name" value="REGULATOR-RELATED"/>
    <property type="match status" value="1"/>
</dbReference>
<proteinExistence type="predicted"/>
<sequence length="699" mass="77238">MSGAHGVTPENEPPENETTEISPTENEPTENDAGASPTLWSVDIPRQLPRAATHFTDRVAEMTLLDEAASGADGLVVVSGQAGVGKSALAVQWARQAADRFPDGQLYTDLRGYHSLPAQRPEEALNSFLLAFNAPMENLRGHLDAMASRFRTVLHGRRVLMVIDNVRSAEQVIPLLPGSPGCCVVVTSRSDLSSLAATHGAERVPLPPLPGDDAVRLFSLVSRQGRTQQMARLAEQCGRLPLALRIVAERSQTAADITDLIRTLEDPAQRMDVFVSDDEEMGVPMALSWSYAGLSGDKARAFRLLALHAGPDFSHASAAALLNVPLEPAQRLLRSLKSDNLLEEMSDRRYRFHDLVRDYARARVLAEESEAERAAAVRRELEYYLRCCDAVDRLLAPQRQHVPVDENSFSLPLPDLPHPAAALAWCDAEVVSIAAAVDQARRGGMHDLAWKIPISLIYYFVVRHHHTYRHDLSVVALRAARLCLDTWAEIWANICLGGATGEVGRHAEAAEYFSAALDLSRRTGDRKWEDIAHNNLAWTLRLAGRYEEAYVQQKQALERHVSGQNLRSQAVSLNELATLSLILDQPERALEHLLAALPRAVEADDALQRAAILHQLGTTTLRLGDREAAVEWWGQAVSLRREVDDRPGLADSLVELGLLRVERDLDMAREALTEALKVMESLRHPRTEEIRSMLETLSS</sequence>
<dbReference type="InterPro" id="IPR019734">
    <property type="entry name" value="TPR_rpt"/>
</dbReference>
<dbReference type="Gene3D" id="1.25.40.10">
    <property type="entry name" value="Tetratricopeptide repeat domain"/>
    <property type="match status" value="1"/>
</dbReference>
<evidence type="ECO:0000313" key="2">
    <source>
        <dbReference type="EMBL" id="XCJ73219.1"/>
    </source>
</evidence>
<dbReference type="InterPro" id="IPR011990">
    <property type="entry name" value="TPR-like_helical_dom_sf"/>
</dbReference>
<dbReference type="SUPFAM" id="SSF52540">
    <property type="entry name" value="P-loop containing nucleoside triphosphate hydrolases"/>
    <property type="match status" value="1"/>
</dbReference>